<dbReference type="InterPro" id="IPR006076">
    <property type="entry name" value="FAD-dep_OxRdtase"/>
</dbReference>
<dbReference type="Gene3D" id="3.40.50.720">
    <property type="entry name" value="NAD(P)-binding Rossmann-like Domain"/>
    <property type="match status" value="1"/>
</dbReference>
<evidence type="ECO:0000313" key="8">
    <source>
        <dbReference type="Proteomes" id="UP000076632"/>
    </source>
</evidence>
<keyword evidence="4" id="KW-0274">FAD</keyword>
<dbReference type="GeneID" id="28896935"/>
<dbReference type="AlphaFoldDB" id="A0A165IMG2"/>
<comment type="cofactor">
    <cofactor evidence="1">
        <name>FAD</name>
        <dbReference type="ChEBI" id="CHEBI:57692"/>
    </cofactor>
</comment>
<dbReference type="GO" id="GO:0003884">
    <property type="term" value="F:D-amino-acid oxidase activity"/>
    <property type="evidence" value="ECO:0007669"/>
    <property type="project" value="InterPro"/>
</dbReference>
<evidence type="ECO:0000259" key="6">
    <source>
        <dbReference type="Pfam" id="PF01266"/>
    </source>
</evidence>
<dbReference type="STRING" id="1328760.A0A165IMG2"/>
<dbReference type="SUPFAM" id="SSF51971">
    <property type="entry name" value="Nucleotide-binding domain"/>
    <property type="match status" value="1"/>
</dbReference>
<dbReference type="PROSITE" id="PS00677">
    <property type="entry name" value="DAO"/>
    <property type="match status" value="1"/>
</dbReference>
<dbReference type="OrthoDB" id="2015447at2759"/>
<sequence>MAIKTTNPSGETSSPSKIVVIGAGILGLTSALTLQQEYPTSKIIIVAESLPLNQQFSATSSADYASAWAGAHYRPIPFLTDPSSSQTPALHRQLAEEAQITRRAFEVFKKESSDPANGIILVDGVEYFEKPAPEHLQLKDGSVYAGDNDDFQIIPSRELPEGVKWGYKYKTFCVSPNVYCPVLLRRFVDRGGKVVQKKLARVEDAFGVDDGGLASGGASCPSLRQDSSEETERTDRTVVVNCSGRGFNDPKSFVIRGQTVLVENDCGLQTITRQNSDGTWTFLIPRALGGGTVVGGTKEVGDMTDVPRPETREKLLKAAERCFPWILKPGEKWQVIRDNVGRRPAREGGIRLEVQSVAPGKSIVHAYGVGGRGYEMSWGVAEKVLGLVSDLIEDHVLRAKL</sequence>
<dbReference type="RefSeq" id="XP_018190663.1">
    <property type="nucleotide sequence ID" value="XM_018331798.1"/>
</dbReference>
<evidence type="ECO:0000256" key="5">
    <source>
        <dbReference type="ARBA" id="ARBA00023002"/>
    </source>
</evidence>
<reference evidence="7 8" key="1">
    <citation type="journal article" date="2016" name="Fungal Biol.">
        <title>The genome of Xylona heveae provides a window into fungal endophytism.</title>
        <authorList>
            <person name="Gazis R."/>
            <person name="Kuo A."/>
            <person name="Riley R."/>
            <person name="LaButti K."/>
            <person name="Lipzen A."/>
            <person name="Lin J."/>
            <person name="Amirebrahimi M."/>
            <person name="Hesse C.N."/>
            <person name="Spatafora J.W."/>
            <person name="Henrissat B."/>
            <person name="Hainaut M."/>
            <person name="Grigoriev I.V."/>
            <person name="Hibbett D.S."/>
        </authorList>
    </citation>
    <scope>NUCLEOTIDE SEQUENCE [LARGE SCALE GENOMIC DNA]</scope>
    <source>
        <strain evidence="7 8">TC161</strain>
    </source>
</reference>
<dbReference type="InterPro" id="IPR023209">
    <property type="entry name" value="DAO"/>
</dbReference>
<name>A0A165IMG2_XYLHT</name>
<dbReference type="GO" id="GO:0071949">
    <property type="term" value="F:FAD binding"/>
    <property type="evidence" value="ECO:0007669"/>
    <property type="project" value="InterPro"/>
</dbReference>
<dbReference type="PANTHER" id="PTHR11530:SF26">
    <property type="entry name" value="FAD DEPENDENT OXIDOREDUCTASE SUPERFAMILY (AFU_ORTHOLOGUE AFUA_5G13940)"/>
    <property type="match status" value="1"/>
</dbReference>
<dbReference type="PIRSF" id="PIRSF000189">
    <property type="entry name" value="D-aa_oxidase"/>
    <property type="match status" value="1"/>
</dbReference>
<protein>
    <submittedName>
        <fullName evidence="7">Nucleotide-binding domain-containing protein</fullName>
    </submittedName>
</protein>
<dbReference type="Proteomes" id="UP000076632">
    <property type="component" value="Unassembled WGS sequence"/>
</dbReference>
<dbReference type="InterPro" id="IPR006181">
    <property type="entry name" value="D-amino_acid_oxidase_CS"/>
</dbReference>
<dbReference type="Pfam" id="PF01266">
    <property type="entry name" value="DAO"/>
    <property type="match status" value="1"/>
</dbReference>
<evidence type="ECO:0000256" key="3">
    <source>
        <dbReference type="ARBA" id="ARBA00022630"/>
    </source>
</evidence>
<dbReference type="InParanoid" id="A0A165IMG2"/>
<evidence type="ECO:0000256" key="4">
    <source>
        <dbReference type="ARBA" id="ARBA00022827"/>
    </source>
</evidence>
<feature type="domain" description="FAD dependent oxidoreductase" evidence="6">
    <location>
        <begin position="17"/>
        <end position="383"/>
    </location>
</feature>
<evidence type="ECO:0000313" key="7">
    <source>
        <dbReference type="EMBL" id="KZF25108.1"/>
    </source>
</evidence>
<dbReference type="OMA" id="SEWEAFI"/>
<dbReference type="Gene3D" id="3.30.9.10">
    <property type="entry name" value="D-Amino Acid Oxidase, subunit A, domain 2"/>
    <property type="match status" value="1"/>
</dbReference>
<evidence type="ECO:0000256" key="2">
    <source>
        <dbReference type="ARBA" id="ARBA00006730"/>
    </source>
</evidence>
<keyword evidence="3" id="KW-0285">Flavoprotein</keyword>
<keyword evidence="8" id="KW-1185">Reference proteome</keyword>
<gene>
    <name evidence="7" type="ORF">L228DRAFT_243899</name>
</gene>
<evidence type="ECO:0000256" key="1">
    <source>
        <dbReference type="ARBA" id="ARBA00001974"/>
    </source>
</evidence>
<keyword evidence="5" id="KW-0560">Oxidoreductase</keyword>
<proteinExistence type="inferred from homology"/>
<comment type="similarity">
    <text evidence="2">Belongs to the DAMOX/DASOX family.</text>
</comment>
<dbReference type="SUPFAM" id="SSF54373">
    <property type="entry name" value="FAD-linked reductases, C-terminal domain"/>
    <property type="match status" value="1"/>
</dbReference>
<accession>A0A165IMG2</accession>
<dbReference type="PANTHER" id="PTHR11530">
    <property type="entry name" value="D-AMINO ACID OXIDASE"/>
    <property type="match status" value="1"/>
</dbReference>
<dbReference type="GO" id="GO:0019478">
    <property type="term" value="P:D-amino acid catabolic process"/>
    <property type="evidence" value="ECO:0007669"/>
    <property type="project" value="TreeGrafter"/>
</dbReference>
<dbReference type="EMBL" id="KV407455">
    <property type="protein sequence ID" value="KZF25108.1"/>
    <property type="molecule type" value="Genomic_DNA"/>
</dbReference>
<organism evidence="7 8">
    <name type="scientific">Xylona heveae (strain CBS 132557 / TC161)</name>
    <dbReference type="NCBI Taxonomy" id="1328760"/>
    <lineage>
        <taxon>Eukaryota</taxon>
        <taxon>Fungi</taxon>
        <taxon>Dikarya</taxon>
        <taxon>Ascomycota</taxon>
        <taxon>Pezizomycotina</taxon>
        <taxon>Xylonomycetes</taxon>
        <taxon>Xylonales</taxon>
        <taxon>Xylonaceae</taxon>
        <taxon>Xylona</taxon>
    </lineage>
</organism>
<dbReference type="GO" id="GO:0005737">
    <property type="term" value="C:cytoplasm"/>
    <property type="evidence" value="ECO:0007669"/>
    <property type="project" value="TreeGrafter"/>
</dbReference>